<dbReference type="InterPro" id="IPR011250">
    <property type="entry name" value="OMP/PagP_B-barrel"/>
</dbReference>
<dbReference type="Gene3D" id="2.40.160.90">
    <property type="match status" value="1"/>
</dbReference>
<dbReference type="Pfam" id="PF22828">
    <property type="entry name" value="HphA_N"/>
    <property type="match status" value="1"/>
</dbReference>
<dbReference type="OrthoDB" id="8607327at2"/>
<dbReference type="InterPro" id="IPR054535">
    <property type="entry name" value="HphA_N"/>
</dbReference>
<evidence type="ECO:0000259" key="2">
    <source>
        <dbReference type="Pfam" id="PF22828"/>
    </source>
</evidence>
<dbReference type="AlphaFoldDB" id="A0A235CEC6"/>
<keyword evidence="1" id="KW-0732">Signal</keyword>
<dbReference type="Proteomes" id="UP000243640">
    <property type="component" value="Unassembled WGS sequence"/>
</dbReference>
<sequence length="242" mass="24533">MMEIEMNRTVLAIVLSSTMFAGAAYSATFVGTQSDSTNIEVGTSTVSAPPAHIAGRAGIGGARGKVDFQGLSNYATLNQGVHQIGNPHGGSSAVYSFAQVASQDIWFGEWSSDGNFTDRTVYYIGESNVNTSVPSRGTANYNVKGVNHFDGTNALAGTFTADFDAKTLTGSISNSALTVSVNAMVNASTASFGGGATATVGGVDTQGLTQGHFFGADAAALAGIATFAGSSQHDTAFGGAKQ</sequence>
<proteinExistence type="predicted"/>
<evidence type="ECO:0000259" key="3">
    <source>
        <dbReference type="Pfam" id="PF22829"/>
    </source>
</evidence>
<comment type="caution">
    <text evidence="4">The sequence shown here is derived from an EMBL/GenBank/DDBJ whole genome shotgun (WGS) entry which is preliminary data.</text>
</comment>
<gene>
    <name evidence="4" type="ORF">B6S09_14945</name>
</gene>
<dbReference type="EMBL" id="NQJF01000013">
    <property type="protein sequence ID" value="OYD22764.1"/>
    <property type="molecule type" value="Genomic_DNA"/>
</dbReference>
<feature type="chain" id="PRO_5012737322" evidence="1">
    <location>
        <begin position="27"/>
        <end position="242"/>
    </location>
</feature>
<dbReference type="SUPFAM" id="SSF56925">
    <property type="entry name" value="OMPA-like"/>
    <property type="match status" value="1"/>
</dbReference>
<dbReference type="NCBIfam" id="NF041636">
    <property type="entry name" value="slam_lipo"/>
    <property type="match status" value="1"/>
</dbReference>
<accession>A0A235CEC6</accession>
<organism evidence="4 5">
    <name type="scientific">Oceanimonas baumannii</name>
    <dbReference type="NCBI Taxonomy" id="129578"/>
    <lineage>
        <taxon>Bacteria</taxon>
        <taxon>Pseudomonadati</taxon>
        <taxon>Pseudomonadota</taxon>
        <taxon>Gammaproteobacteria</taxon>
        <taxon>Aeromonadales</taxon>
        <taxon>Aeromonadaceae</taxon>
        <taxon>Oceanimonas</taxon>
    </lineage>
</organism>
<reference evidence="4 5" key="1">
    <citation type="submission" date="2017-08" db="EMBL/GenBank/DDBJ databases">
        <title>Draft Genome Sequence of the Marine Bacterium Oceanimonas baumannii ATCC 700832.</title>
        <authorList>
            <person name="Mcclelland W.D."/>
            <person name="Brennan M.A."/>
            <person name="Trachtenberg A.M."/>
            <person name="Maclea K.S."/>
        </authorList>
    </citation>
    <scope>NUCLEOTIDE SEQUENCE [LARGE SCALE GENOMIC DNA]</scope>
    <source>
        <strain evidence="4 5">ATCC 700832</strain>
    </source>
</reference>
<feature type="signal peptide" evidence="1">
    <location>
        <begin position="1"/>
        <end position="26"/>
    </location>
</feature>
<feature type="domain" description="HphA N-terminal heme-binding" evidence="2">
    <location>
        <begin position="27"/>
        <end position="120"/>
    </location>
</feature>
<evidence type="ECO:0000313" key="4">
    <source>
        <dbReference type="EMBL" id="OYD22764.1"/>
    </source>
</evidence>
<dbReference type="InterPro" id="IPR054536">
    <property type="entry name" value="HphA_C"/>
</dbReference>
<dbReference type="InterPro" id="IPR054843">
    <property type="entry name" value="Slam_hemophilin_C"/>
</dbReference>
<dbReference type="Pfam" id="PF22829">
    <property type="entry name" value="HphA_C"/>
    <property type="match status" value="1"/>
</dbReference>
<feature type="domain" description="HphA C-terminal" evidence="3">
    <location>
        <begin position="131"/>
        <end position="241"/>
    </location>
</feature>
<name>A0A235CEC6_9GAMM</name>
<evidence type="ECO:0000256" key="1">
    <source>
        <dbReference type="SAM" id="SignalP"/>
    </source>
</evidence>
<protein>
    <submittedName>
        <fullName evidence="4">Uncharacterized protein</fullName>
    </submittedName>
</protein>
<evidence type="ECO:0000313" key="5">
    <source>
        <dbReference type="Proteomes" id="UP000243640"/>
    </source>
</evidence>